<dbReference type="RefSeq" id="WP_207355268.1">
    <property type="nucleotide sequence ID" value="NZ_CP071503.1"/>
</dbReference>
<evidence type="ECO:0000313" key="11">
    <source>
        <dbReference type="EMBL" id="QSX34062.1"/>
    </source>
</evidence>
<feature type="domain" description="Tetrapyrrole biosynthesis uroporphyrinogen III synthase" evidence="10">
    <location>
        <begin position="14"/>
        <end position="234"/>
    </location>
</feature>
<evidence type="ECO:0000259" key="10">
    <source>
        <dbReference type="Pfam" id="PF02602"/>
    </source>
</evidence>
<dbReference type="Gene3D" id="3.40.50.10090">
    <property type="match status" value="2"/>
</dbReference>
<dbReference type="CDD" id="cd06578">
    <property type="entry name" value="HemD"/>
    <property type="match status" value="1"/>
</dbReference>
<evidence type="ECO:0000256" key="9">
    <source>
        <dbReference type="RuleBase" id="RU366031"/>
    </source>
</evidence>
<dbReference type="InterPro" id="IPR039793">
    <property type="entry name" value="UROS/Hem4"/>
</dbReference>
<keyword evidence="5 9" id="KW-0627">Porphyrin biosynthesis</keyword>
<accession>A0ABX7QRH8</accession>
<comment type="catalytic activity">
    <reaction evidence="8 9">
        <text>hydroxymethylbilane = uroporphyrinogen III + H2O</text>
        <dbReference type="Rhea" id="RHEA:18965"/>
        <dbReference type="ChEBI" id="CHEBI:15377"/>
        <dbReference type="ChEBI" id="CHEBI:57308"/>
        <dbReference type="ChEBI" id="CHEBI:57845"/>
        <dbReference type="EC" id="4.2.1.75"/>
    </reaction>
</comment>
<keyword evidence="12" id="KW-1185">Reference proteome</keyword>
<evidence type="ECO:0000313" key="12">
    <source>
        <dbReference type="Proteomes" id="UP000662770"/>
    </source>
</evidence>
<dbReference type="PANTHER" id="PTHR38042">
    <property type="entry name" value="UROPORPHYRINOGEN-III SYNTHASE, CHLOROPLASTIC"/>
    <property type="match status" value="1"/>
</dbReference>
<organism evidence="11 12">
    <name type="scientific">Shewanella avicenniae</name>
    <dbReference type="NCBI Taxonomy" id="2814294"/>
    <lineage>
        <taxon>Bacteria</taxon>
        <taxon>Pseudomonadati</taxon>
        <taxon>Pseudomonadota</taxon>
        <taxon>Gammaproteobacteria</taxon>
        <taxon>Alteromonadales</taxon>
        <taxon>Shewanellaceae</taxon>
        <taxon>Shewanella</taxon>
    </lineage>
</organism>
<reference evidence="11 12" key="1">
    <citation type="submission" date="2021-03" db="EMBL/GenBank/DDBJ databases">
        <title>Novel species identification of genus Shewanella.</title>
        <authorList>
            <person name="Liu G."/>
            <person name="Zhang Q."/>
        </authorList>
    </citation>
    <scope>NUCLEOTIDE SEQUENCE [LARGE SCALE GENOMIC DNA]</scope>
    <source>
        <strain evidence="11 12">FJAT-51800</strain>
    </source>
</reference>
<keyword evidence="4 9" id="KW-0456">Lyase</keyword>
<evidence type="ECO:0000256" key="4">
    <source>
        <dbReference type="ARBA" id="ARBA00023239"/>
    </source>
</evidence>
<evidence type="ECO:0000256" key="6">
    <source>
        <dbReference type="ARBA" id="ARBA00037589"/>
    </source>
</evidence>
<gene>
    <name evidence="11" type="ORF">JYB87_02105</name>
</gene>
<comment type="pathway">
    <text evidence="1 9">Porphyrin-containing compound metabolism; protoporphyrin-IX biosynthesis; coproporphyrinogen-III from 5-aminolevulinate: step 3/4.</text>
</comment>
<evidence type="ECO:0000256" key="7">
    <source>
        <dbReference type="ARBA" id="ARBA00040167"/>
    </source>
</evidence>
<dbReference type="InterPro" id="IPR036108">
    <property type="entry name" value="4pyrrol_syn_uPrphyn_synt_sf"/>
</dbReference>
<dbReference type="Pfam" id="PF02602">
    <property type="entry name" value="HEM4"/>
    <property type="match status" value="1"/>
</dbReference>
<sequence length="239" mass="25858">MKILLTRPDGRNQSMAESLTEQGIPFLVTPLLAVSALPQPSTALLESADILIFISTNAVQYLTCSADVLSANCQVYAVGDATLHALQKRDIKAFGTPADNQQTEGLLTLAGLQPDAVTHKNIVIVRGVGGRETLAEQLSSFGAKVSYYEVYRRHCPEYDRLAIINEWQQFGIDTIMLTSGEALTNLISLTSEENFSWLQACHIIVPSIRVQQQAHEAGLSFVVNAGAANDAAMLKALSL</sequence>
<evidence type="ECO:0000256" key="2">
    <source>
        <dbReference type="ARBA" id="ARBA00008133"/>
    </source>
</evidence>
<dbReference type="PANTHER" id="PTHR38042:SF1">
    <property type="entry name" value="UROPORPHYRINOGEN-III SYNTHASE, CHLOROPLASTIC"/>
    <property type="match status" value="1"/>
</dbReference>
<comment type="similarity">
    <text evidence="2 9">Belongs to the uroporphyrinogen-III synthase family.</text>
</comment>
<dbReference type="EMBL" id="CP071503">
    <property type="protein sequence ID" value="QSX34062.1"/>
    <property type="molecule type" value="Genomic_DNA"/>
</dbReference>
<evidence type="ECO:0000256" key="1">
    <source>
        <dbReference type="ARBA" id="ARBA00004772"/>
    </source>
</evidence>
<name>A0ABX7QRH8_9GAMM</name>
<protein>
    <recommendedName>
        <fullName evidence="7 9">Uroporphyrinogen-III synthase</fullName>
        <ecNumber evidence="3 9">4.2.1.75</ecNumber>
    </recommendedName>
</protein>
<dbReference type="SUPFAM" id="SSF69618">
    <property type="entry name" value="HemD-like"/>
    <property type="match status" value="1"/>
</dbReference>
<dbReference type="EC" id="4.2.1.75" evidence="3 9"/>
<evidence type="ECO:0000256" key="3">
    <source>
        <dbReference type="ARBA" id="ARBA00013109"/>
    </source>
</evidence>
<comment type="function">
    <text evidence="6 9">Catalyzes cyclization of the linear tetrapyrrole, hydroxymethylbilane, to the macrocyclic uroporphyrinogen III.</text>
</comment>
<dbReference type="Proteomes" id="UP000662770">
    <property type="component" value="Chromosome"/>
</dbReference>
<proteinExistence type="inferred from homology"/>
<evidence type="ECO:0000256" key="5">
    <source>
        <dbReference type="ARBA" id="ARBA00023244"/>
    </source>
</evidence>
<dbReference type="InterPro" id="IPR003754">
    <property type="entry name" value="4pyrrol_synth_uPrphyn_synth"/>
</dbReference>
<evidence type="ECO:0000256" key="8">
    <source>
        <dbReference type="ARBA" id="ARBA00048617"/>
    </source>
</evidence>